<reference evidence="1 2" key="1">
    <citation type="submission" date="2020-08" db="EMBL/GenBank/DDBJ databases">
        <title>Novel species isolated from subtropical streams in China.</title>
        <authorList>
            <person name="Lu H."/>
        </authorList>
    </citation>
    <scope>NUCLEOTIDE SEQUENCE [LARGE SCALE GENOMIC DNA]</scope>
    <source>
        <strain evidence="1 2">LX15W</strain>
    </source>
</reference>
<evidence type="ECO:0000313" key="1">
    <source>
        <dbReference type="EMBL" id="MBC3875752.1"/>
    </source>
</evidence>
<dbReference type="RefSeq" id="WP_186943717.1">
    <property type="nucleotide sequence ID" value="NZ_JACOGA010000023.1"/>
</dbReference>
<dbReference type="InterPro" id="IPR016755">
    <property type="entry name" value="UCP019302"/>
</dbReference>
<sequence length="109" mass="12125">MQFKEILDALANIDHLEAIEIYEGNDLKARIENKPGSAGSVKVYNALFQEFGEINAAAANKGLQIYAEHTADAIEFPGKHPNIDRLFALTQNHSPDEVKLSYTVKLIQK</sequence>
<gene>
    <name evidence="1" type="ORF">H8K55_19345</name>
</gene>
<dbReference type="EMBL" id="JACOGA010000023">
    <property type="protein sequence ID" value="MBC3875752.1"/>
    <property type="molecule type" value="Genomic_DNA"/>
</dbReference>
<organism evidence="1 2">
    <name type="scientific">Undibacterium flavidum</name>
    <dbReference type="NCBI Taxonomy" id="2762297"/>
    <lineage>
        <taxon>Bacteria</taxon>
        <taxon>Pseudomonadati</taxon>
        <taxon>Pseudomonadota</taxon>
        <taxon>Betaproteobacteria</taxon>
        <taxon>Burkholderiales</taxon>
        <taxon>Oxalobacteraceae</taxon>
        <taxon>Undibacterium</taxon>
    </lineage>
</organism>
<evidence type="ECO:0000313" key="2">
    <source>
        <dbReference type="Proteomes" id="UP000624279"/>
    </source>
</evidence>
<protein>
    <submittedName>
        <fullName evidence="1">DUF2322 family protein</fullName>
    </submittedName>
</protein>
<dbReference type="Proteomes" id="UP000624279">
    <property type="component" value="Unassembled WGS sequence"/>
</dbReference>
<accession>A0ABR6YGW5</accession>
<comment type="caution">
    <text evidence="1">The sequence shown here is derived from an EMBL/GenBank/DDBJ whole genome shotgun (WGS) entry which is preliminary data.</text>
</comment>
<dbReference type="PIRSF" id="PIRSF019302">
    <property type="entry name" value="UCP019302"/>
    <property type="match status" value="1"/>
</dbReference>
<keyword evidence="2" id="KW-1185">Reference proteome</keyword>
<proteinExistence type="predicted"/>
<name>A0ABR6YGW5_9BURK</name>
<dbReference type="Pfam" id="PF10084">
    <property type="entry name" value="DUF2322"/>
    <property type="match status" value="1"/>
</dbReference>